<dbReference type="InterPro" id="IPR013324">
    <property type="entry name" value="RNA_pol_sigma_r3/r4-like"/>
</dbReference>
<evidence type="ECO:0000256" key="1">
    <source>
        <dbReference type="ARBA" id="ARBA00010641"/>
    </source>
</evidence>
<dbReference type="InterPro" id="IPR039425">
    <property type="entry name" value="RNA_pol_sigma-70-like"/>
</dbReference>
<name>A0A926IF47_9FIRM</name>
<evidence type="ECO:0000256" key="3">
    <source>
        <dbReference type="ARBA" id="ARBA00023082"/>
    </source>
</evidence>
<dbReference type="Gene3D" id="1.10.10.10">
    <property type="entry name" value="Winged helix-like DNA-binding domain superfamily/Winged helix DNA-binding domain"/>
    <property type="match status" value="1"/>
</dbReference>
<dbReference type="Proteomes" id="UP000655830">
    <property type="component" value="Unassembled WGS sequence"/>
</dbReference>
<dbReference type="NCBIfam" id="TIGR02937">
    <property type="entry name" value="sigma70-ECF"/>
    <property type="match status" value="1"/>
</dbReference>
<keyword evidence="5" id="KW-0804">Transcription</keyword>
<accession>A0A926IF47</accession>
<dbReference type="GO" id="GO:0016987">
    <property type="term" value="F:sigma factor activity"/>
    <property type="evidence" value="ECO:0007669"/>
    <property type="project" value="UniProtKB-KW"/>
</dbReference>
<evidence type="ECO:0000256" key="2">
    <source>
        <dbReference type="ARBA" id="ARBA00023015"/>
    </source>
</evidence>
<sequence>MRTELTIEQMIDKNFLDKLYGFAYKRCNNSPEAEDLCSEMILNILKGARKNPTIENFYSFAWTIAHRTYADYCEKRTKQKERFIMEAYNEEVRNLETHPIEVYMEEESDALYLKRIKKEIAFLSKMYREVMVMYYLDEMKVSEIAICLGLSETTVKQRLFSARNTLKKEVGKMESKDLSLKPIHMQFVGKGDPVGNDPSSKAERMLSQNLVYLCKDTARSAKELSELLNVPMPFIEEELEIQCAGINGDYGLLKRLENGKYISNFIMLELEHFREINKMYEEKIEILAERIGAYLQRREKDILGFPFLNKQTDRRFIAWSLINLLVWSYSKGIDQCLEEKYFKAIQKREEKYLVFGIVIGTNDALDIQFYGCDGISAYNICGYKAVSAFNLYGERIQQHFACGHDISNDPLLRLTLQAIKGIKRSELTQDEQETAAKAIEAGYLKVEEGYLYPKVVVMDIEEANAFQSLALDIEEEFKDLVEDAADKLYKFIKKFVPKHLMSEYHMFTMVTSCGLVSDIIEECIKKNILTLPERTPCAEGTWIMVSK</sequence>
<organism evidence="8 9">
    <name type="scientific">Zhenhengia yiwuensis</name>
    <dbReference type="NCBI Taxonomy" id="2763666"/>
    <lineage>
        <taxon>Bacteria</taxon>
        <taxon>Bacillati</taxon>
        <taxon>Bacillota</taxon>
        <taxon>Clostridia</taxon>
        <taxon>Lachnospirales</taxon>
        <taxon>Lachnospiraceae</taxon>
        <taxon>Zhenhengia</taxon>
    </lineage>
</organism>
<dbReference type="PANTHER" id="PTHR43133">
    <property type="entry name" value="RNA POLYMERASE ECF-TYPE SIGMA FACTO"/>
    <property type="match status" value="1"/>
</dbReference>
<comment type="similarity">
    <text evidence="1">Belongs to the sigma-70 factor family. ECF subfamily.</text>
</comment>
<dbReference type="EMBL" id="JACRSY010000024">
    <property type="protein sequence ID" value="MBC8580644.1"/>
    <property type="molecule type" value="Genomic_DNA"/>
</dbReference>
<evidence type="ECO:0000259" key="6">
    <source>
        <dbReference type="Pfam" id="PF04542"/>
    </source>
</evidence>
<dbReference type="PANTHER" id="PTHR43133:SF8">
    <property type="entry name" value="RNA POLYMERASE SIGMA FACTOR HI_1459-RELATED"/>
    <property type="match status" value="1"/>
</dbReference>
<dbReference type="SUPFAM" id="SSF88659">
    <property type="entry name" value="Sigma3 and sigma4 domains of RNA polymerase sigma factors"/>
    <property type="match status" value="1"/>
</dbReference>
<gene>
    <name evidence="8" type="ORF">H8718_14060</name>
</gene>
<dbReference type="RefSeq" id="WP_249333368.1">
    <property type="nucleotide sequence ID" value="NZ_JACRSY010000024.1"/>
</dbReference>
<keyword evidence="9" id="KW-1185">Reference proteome</keyword>
<feature type="domain" description="RNA polymerase sigma-70 region 2" evidence="6">
    <location>
        <begin position="15"/>
        <end position="77"/>
    </location>
</feature>
<dbReference type="Gene3D" id="1.10.1740.10">
    <property type="match status" value="1"/>
</dbReference>
<dbReference type="Pfam" id="PF04542">
    <property type="entry name" value="Sigma70_r2"/>
    <property type="match status" value="1"/>
</dbReference>
<proteinExistence type="inferred from homology"/>
<dbReference type="SUPFAM" id="SSF88946">
    <property type="entry name" value="Sigma2 domain of RNA polymerase sigma factors"/>
    <property type="match status" value="1"/>
</dbReference>
<keyword evidence="3" id="KW-0731">Sigma factor</keyword>
<dbReference type="InterPro" id="IPR013249">
    <property type="entry name" value="RNA_pol_sigma70_r4_t2"/>
</dbReference>
<keyword evidence="4" id="KW-0238">DNA-binding</keyword>
<dbReference type="InterPro" id="IPR013325">
    <property type="entry name" value="RNA_pol_sigma_r2"/>
</dbReference>
<evidence type="ECO:0000256" key="4">
    <source>
        <dbReference type="ARBA" id="ARBA00023125"/>
    </source>
</evidence>
<dbReference type="InterPro" id="IPR007627">
    <property type="entry name" value="RNA_pol_sigma70_r2"/>
</dbReference>
<reference evidence="8" key="1">
    <citation type="submission" date="2020-08" db="EMBL/GenBank/DDBJ databases">
        <title>Genome public.</title>
        <authorList>
            <person name="Liu C."/>
            <person name="Sun Q."/>
        </authorList>
    </citation>
    <scope>NUCLEOTIDE SEQUENCE</scope>
    <source>
        <strain evidence="8">NSJ-12</strain>
    </source>
</reference>
<dbReference type="AlphaFoldDB" id="A0A926IF47"/>
<dbReference type="GO" id="GO:0003677">
    <property type="term" value="F:DNA binding"/>
    <property type="evidence" value="ECO:0007669"/>
    <property type="project" value="UniProtKB-KW"/>
</dbReference>
<evidence type="ECO:0000313" key="9">
    <source>
        <dbReference type="Proteomes" id="UP000655830"/>
    </source>
</evidence>
<dbReference type="GO" id="GO:0006352">
    <property type="term" value="P:DNA-templated transcription initiation"/>
    <property type="evidence" value="ECO:0007669"/>
    <property type="project" value="InterPro"/>
</dbReference>
<dbReference type="InterPro" id="IPR014284">
    <property type="entry name" value="RNA_pol_sigma-70_dom"/>
</dbReference>
<dbReference type="Pfam" id="PF08281">
    <property type="entry name" value="Sigma70_r4_2"/>
    <property type="match status" value="1"/>
</dbReference>
<evidence type="ECO:0000313" key="8">
    <source>
        <dbReference type="EMBL" id="MBC8580644.1"/>
    </source>
</evidence>
<comment type="caution">
    <text evidence="8">The sequence shown here is derived from an EMBL/GenBank/DDBJ whole genome shotgun (WGS) entry which is preliminary data.</text>
</comment>
<dbReference type="InterPro" id="IPR036388">
    <property type="entry name" value="WH-like_DNA-bd_sf"/>
</dbReference>
<evidence type="ECO:0000259" key="7">
    <source>
        <dbReference type="Pfam" id="PF08281"/>
    </source>
</evidence>
<feature type="domain" description="RNA polymerase sigma factor 70 region 4 type 2" evidence="7">
    <location>
        <begin position="120"/>
        <end position="166"/>
    </location>
</feature>
<keyword evidence="2" id="KW-0805">Transcription regulation</keyword>
<protein>
    <submittedName>
        <fullName evidence="8">RNA polymerase sigma factor</fullName>
    </submittedName>
</protein>
<evidence type="ECO:0000256" key="5">
    <source>
        <dbReference type="ARBA" id="ARBA00023163"/>
    </source>
</evidence>